<evidence type="ECO:0000313" key="2">
    <source>
        <dbReference type="EMBL" id="QDT61835.1"/>
    </source>
</evidence>
<protein>
    <submittedName>
        <fullName evidence="2">Uncharacterized protein</fullName>
    </submittedName>
</protein>
<gene>
    <name evidence="2" type="ORF">SV7mr_43760</name>
</gene>
<accession>A0A517T0B1</accession>
<sequence length="62" mass="7252">MSITFTYLLYYVPLIVAVSLVFGATRHENLQLIIRHSLGTARWITGFMLILMVVLFFFDWVL</sequence>
<keyword evidence="3" id="KW-1185">Reference proteome</keyword>
<evidence type="ECO:0000313" key="3">
    <source>
        <dbReference type="Proteomes" id="UP000315003"/>
    </source>
</evidence>
<dbReference type="AlphaFoldDB" id="A0A517T0B1"/>
<name>A0A517T0B1_9BACT</name>
<evidence type="ECO:0000256" key="1">
    <source>
        <dbReference type="SAM" id="Phobius"/>
    </source>
</evidence>
<reference evidence="2 3" key="1">
    <citation type="submission" date="2019-02" db="EMBL/GenBank/DDBJ databases">
        <title>Deep-cultivation of Planctomycetes and their phenomic and genomic characterization uncovers novel biology.</title>
        <authorList>
            <person name="Wiegand S."/>
            <person name="Jogler M."/>
            <person name="Boedeker C."/>
            <person name="Pinto D."/>
            <person name="Vollmers J."/>
            <person name="Rivas-Marin E."/>
            <person name="Kohn T."/>
            <person name="Peeters S.H."/>
            <person name="Heuer A."/>
            <person name="Rast P."/>
            <person name="Oberbeckmann S."/>
            <person name="Bunk B."/>
            <person name="Jeske O."/>
            <person name="Meyerdierks A."/>
            <person name="Storesund J.E."/>
            <person name="Kallscheuer N."/>
            <person name="Luecker S."/>
            <person name="Lage O.M."/>
            <person name="Pohl T."/>
            <person name="Merkel B.J."/>
            <person name="Hornburger P."/>
            <person name="Mueller R.-W."/>
            <person name="Bruemmer F."/>
            <person name="Labrenz M."/>
            <person name="Spormann A.M."/>
            <person name="Op den Camp H."/>
            <person name="Overmann J."/>
            <person name="Amann R."/>
            <person name="Jetten M.S.M."/>
            <person name="Mascher T."/>
            <person name="Medema M.H."/>
            <person name="Devos D.P."/>
            <person name="Kaster A.-K."/>
            <person name="Ovreas L."/>
            <person name="Rohde M."/>
            <person name="Galperin M.Y."/>
            <person name="Jogler C."/>
        </authorList>
    </citation>
    <scope>NUCLEOTIDE SEQUENCE [LARGE SCALE GENOMIC DNA]</scope>
    <source>
        <strain evidence="2 3">SV_7m_r</strain>
    </source>
</reference>
<dbReference type="Proteomes" id="UP000315003">
    <property type="component" value="Chromosome"/>
</dbReference>
<keyword evidence="1" id="KW-1133">Transmembrane helix</keyword>
<organism evidence="2 3">
    <name type="scientific">Stieleria bergensis</name>
    <dbReference type="NCBI Taxonomy" id="2528025"/>
    <lineage>
        <taxon>Bacteria</taxon>
        <taxon>Pseudomonadati</taxon>
        <taxon>Planctomycetota</taxon>
        <taxon>Planctomycetia</taxon>
        <taxon>Pirellulales</taxon>
        <taxon>Pirellulaceae</taxon>
        <taxon>Stieleria</taxon>
    </lineage>
</organism>
<dbReference type="OrthoDB" id="290340at2"/>
<feature type="transmembrane region" description="Helical" evidence="1">
    <location>
        <begin position="6"/>
        <end position="25"/>
    </location>
</feature>
<feature type="transmembrane region" description="Helical" evidence="1">
    <location>
        <begin position="37"/>
        <end position="58"/>
    </location>
</feature>
<dbReference type="RefSeq" id="WP_145276166.1">
    <property type="nucleotide sequence ID" value="NZ_CP036272.1"/>
</dbReference>
<keyword evidence="1" id="KW-0472">Membrane</keyword>
<proteinExistence type="predicted"/>
<dbReference type="EMBL" id="CP036272">
    <property type="protein sequence ID" value="QDT61835.1"/>
    <property type="molecule type" value="Genomic_DNA"/>
</dbReference>
<keyword evidence="1" id="KW-0812">Transmembrane</keyword>